<keyword evidence="2" id="KW-0812">Transmembrane</keyword>
<gene>
    <name evidence="3" type="ORF">SPIL2461_LOCUS17506</name>
</gene>
<organism evidence="3 4">
    <name type="scientific">Symbiodinium pilosum</name>
    <name type="common">Dinoflagellate</name>
    <dbReference type="NCBI Taxonomy" id="2952"/>
    <lineage>
        <taxon>Eukaryota</taxon>
        <taxon>Sar</taxon>
        <taxon>Alveolata</taxon>
        <taxon>Dinophyceae</taxon>
        <taxon>Suessiales</taxon>
        <taxon>Symbiodiniaceae</taxon>
        <taxon>Symbiodinium</taxon>
    </lineage>
</organism>
<feature type="transmembrane region" description="Helical" evidence="2">
    <location>
        <begin position="209"/>
        <end position="235"/>
    </location>
</feature>
<feature type="transmembrane region" description="Helical" evidence="2">
    <location>
        <begin position="128"/>
        <end position="149"/>
    </location>
</feature>
<feature type="region of interest" description="Disordered" evidence="1">
    <location>
        <begin position="250"/>
        <end position="272"/>
    </location>
</feature>
<feature type="transmembrane region" description="Helical" evidence="2">
    <location>
        <begin position="161"/>
        <end position="189"/>
    </location>
</feature>
<keyword evidence="4" id="KW-1185">Reference proteome</keyword>
<reference evidence="3" key="1">
    <citation type="submission" date="2021-02" db="EMBL/GenBank/DDBJ databases">
        <authorList>
            <person name="Dougan E. K."/>
            <person name="Rhodes N."/>
            <person name="Thang M."/>
            <person name="Chan C."/>
        </authorList>
    </citation>
    <scope>NUCLEOTIDE SEQUENCE</scope>
</reference>
<keyword evidence="2" id="KW-0472">Membrane</keyword>
<protein>
    <submittedName>
        <fullName evidence="3">Uncharacterized protein</fullName>
    </submittedName>
</protein>
<comment type="caution">
    <text evidence="3">The sequence shown here is derived from an EMBL/GenBank/DDBJ whole genome shotgun (WGS) entry which is preliminary data.</text>
</comment>
<dbReference type="EMBL" id="CAJNIZ010043205">
    <property type="protein sequence ID" value="CAE7653628.1"/>
    <property type="molecule type" value="Genomic_DNA"/>
</dbReference>
<sequence length="272" mass="29887">MVAPGTEDMKYADYRSLLCKSQEFRIFVRDVLKTEDIGTYSEEYFNFTKMVRPGQYMDIEQFLVSGIMSKWGETDSGADHIPCIGDKDIQTAVALTIEDFPTKYLRAWVLQAGDPYRWSEVTERMGSVSAALIFSALLWSIILNLSLALAPVREDSSGAALVAWLMIGGPMMLINYIFMVVGLILFFVTHGRQLMAMSPFAGATESNTVTMSLFGLMLPVFVLGLLLGTISKVWADYTARKVPKMEAAESERVGDDAPAAGKEGEAVTAVAA</sequence>
<evidence type="ECO:0000313" key="4">
    <source>
        <dbReference type="Proteomes" id="UP000649617"/>
    </source>
</evidence>
<evidence type="ECO:0000313" key="3">
    <source>
        <dbReference type="EMBL" id="CAE7653628.1"/>
    </source>
</evidence>
<evidence type="ECO:0000256" key="2">
    <source>
        <dbReference type="SAM" id="Phobius"/>
    </source>
</evidence>
<keyword evidence="2" id="KW-1133">Transmembrane helix</keyword>
<proteinExistence type="predicted"/>
<accession>A0A812VTU3</accession>
<dbReference type="AlphaFoldDB" id="A0A812VTU3"/>
<dbReference type="Proteomes" id="UP000649617">
    <property type="component" value="Unassembled WGS sequence"/>
</dbReference>
<dbReference type="OrthoDB" id="422979at2759"/>
<name>A0A812VTU3_SYMPI</name>
<evidence type="ECO:0000256" key="1">
    <source>
        <dbReference type="SAM" id="MobiDB-lite"/>
    </source>
</evidence>